<evidence type="ECO:0000313" key="2">
    <source>
        <dbReference type="EMBL" id="KKU48336.1"/>
    </source>
</evidence>
<feature type="non-terminal residue" evidence="2">
    <location>
        <position position="127"/>
    </location>
</feature>
<dbReference type="EMBL" id="LCNE01000018">
    <property type="protein sequence ID" value="KKU48336.1"/>
    <property type="molecule type" value="Genomic_DNA"/>
</dbReference>
<protein>
    <recommendedName>
        <fullName evidence="1">50S ribosomal protein L5</fullName>
    </recommendedName>
</protein>
<name>A0A0G1QTK7_UNCKA</name>
<reference evidence="2 3" key="1">
    <citation type="journal article" date="2015" name="Nature">
        <title>rRNA introns, odd ribosomes, and small enigmatic genomes across a large radiation of phyla.</title>
        <authorList>
            <person name="Brown C.T."/>
            <person name="Hug L.A."/>
            <person name="Thomas B.C."/>
            <person name="Sharon I."/>
            <person name="Castelle C.J."/>
            <person name="Singh A."/>
            <person name="Wilkins M.J."/>
            <person name="Williams K.H."/>
            <person name="Banfield J.F."/>
        </authorList>
    </citation>
    <scope>NUCLEOTIDE SEQUENCE [LARGE SCALE GENOMIC DNA]</scope>
</reference>
<dbReference type="Gene3D" id="3.30.1440.10">
    <property type="match status" value="1"/>
</dbReference>
<evidence type="ECO:0000256" key="1">
    <source>
        <dbReference type="ARBA" id="ARBA00035461"/>
    </source>
</evidence>
<dbReference type="SUPFAM" id="SSF55282">
    <property type="entry name" value="RL5-like"/>
    <property type="match status" value="1"/>
</dbReference>
<accession>A0A0G1QTK7</accession>
<gene>
    <name evidence="2" type="ORF">UX69_C0018G0001</name>
</gene>
<organism evidence="2 3">
    <name type="scientific">candidate division WWE3 bacterium GW2011_GWA2_46_9</name>
    <dbReference type="NCBI Taxonomy" id="1619111"/>
    <lineage>
        <taxon>Bacteria</taxon>
        <taxon>Katanobacteria</taxon>
    </lineage>
</organism>
<dbReference type="AlphaFoldDB" id="A0A0G1QTK7"/>
<dbReference type="InterPro" id="IPR022803">
    <property type="entry name" value="Ribosomal_uL5_dom_sf"/>
</dbReference>
<sequence>MQNRLYEKYKNELTPKLLADLKLSTVMEVPRLKKIVSIGGARTTEAKDAYKTNEVYFVTEGSIKKATYSSYTKQNQDVVEIYPVDSKGKRRVWRWSDRKKILLHATQGDFVVKDVKDVYSIYLKDRL</sequence>
<comment type="caution">
    <text evidence="2">The sequence shown here is derived from an EMBL/GenBank/DDBJ whole genome shotgun (WGS) entry which is preliminary data.</text>
</comment>
<proteinExistence type="predicted"/>
<dbReference type="Proteomes" id="UP000033946">
    <property type="component" value="Unassembled WGS sequence"/>
</dbReference>
<evidence type="ECO:0000313" key="3">
    <source>
        <dbReference type="Proteomes" id="UP000033946"/>
    </source>
</evidence>